<reference evidence="3 4" key="1">
    <citation type="submission" date="2019-06" db="EMBL/GenBank/DDBJ databases">
        <title>Genome sequence of Rhodobacteraceae bacterium D4M1.</title>
        <authorList>
            <person name="Cao J."/>
        </authorList>
    </citation>
    <scope>NUCLEOTIDE SEQUENCE [LARGE SCALE GENOMIC DNA]</scope>
    <source>
        <strain evidence="3 4">D4M1</strain>
    </source>
</reference>
<dbReference type="Pfam" id="PF08021">
    <property type="entry name" value="FAD_binding_9"/>
    <property type="match status" value="1"/>
</dbReference>
<dbReference type="Proteomes" id="UP000305888">
    <property type="component" value="Chromosome"/>
</dbReference>
<dbReference type="InterPro" id="IPR007037">
    <property type="entry name" value="SIP_rossman_dom"/>
</dbReference>
<gene>
    <name evidence="3" type="ORF">FDP22_06360</name>
</gene>
<dbReference type="InterPro" id="IPR017927">
    <property type="entry name" value="FAD-bd_FR_type"/>
</dbReference>
<dbReference type="PANTHER" id="PTHR30157:SF0">
    <property type="entry name" value="NADPH-DEPENDENT FERRIC-CHELATE REDUCTASE"/>
    <property type="match status" value="1"/>
</dbReference>
<dbReference type="EMBL" id="CP040818">
    <property type="protein sequence ID" value="QDL93611.1"/>
    <property type="molecule type" value="Genomic_DNA"/>
</dbReference>
<accession>A0A5B8FIC3</accession>
<evidence type="ECO:0000313" key="3">
    <source>
        <dbReference type="EMBL" id="QDL93611.1"/>
    </source>
</evidence>
<dbReference type="GO" id="GO:0016491">
    <property type="term" value="F:oxidoreductase activity"/>
    <property type="evidence" value="ECO:0007669"/>
    <property type="project" value="InterPro"/>
</dbReference>
<dbReference type="InterPro" id="IPR039261">
    <property type="entry name" value="FNR_nucleotide-bd"/>
</dbReference>
<dbReference type="InterPro" id="IPR017938">
    <property type="entry name" value="Riboflavin_synthase-like_b-brl"/>
</dbReference>
<dbReference type="SUPFAM" id="SSF63380">
    <property type="entry name" value="Riboflavin synthase domain-like"/>
    <property type="match status" value="1"/>
</dbReference>
<name>A0A5B8FIC3_9RHOB</name>
<sequence>MPVSVPRRPKRPPRVLTVLRTARITPHMIRVTLTGDDLAGFPEGQNGAHCKILIPQAGETEADFRTRLAGTEKPVIRTYTIRDFRAGALELDIDFAVHGDAGPANRWAQEAAPGALLGLLGPGSKKLTTWDADWYLLAADMTALPVISVALEEMPRDARGHAVIEVTSEDDIQEIDAPEGVAVTWKLLPHPEERSTAQLDFLEGLDWPEGRVRVGIAGESGTIVALRDWLRARAVPAEDCYVSGYWKIGLVEDEHQLEKRRDTAAAG</sequence>
<feature type="domain" description="FAD-binding FR-type" evidence="2">
    <location>
        <begin position="11"/>
        <end position="129"/>
    </location>
</feature>
<keyword evidence="4" id="KW-1185">Reference proteome</keyword>
<evidence type="ECO:0000259" key="2">
    <source>
        <dbReference type="PROSITE" id="PS51384"/>
    </source>
</evidence>
<dbReference type="CDD" id="cd06193">
    <property type="entry name" value="siderophore_interacting"/>
    <property type="match status" value="1"/>
</dbReference>
<dbReference type="PANTHER" id="PTHR30157">
    <property type="entry name" value="FERRIC REDUCTASE, NADPH-DEPENDENT"/>
    <property type="match status" value="1"/>
</dbReference>
<proteinExistence type="inferred from homology"/>
<dbReference type="InterPro" id="IPR039374">
    <property type="entry name" value="SIP_fam"/>
</dbReference>
<dbReference type="Gene3D" id="3.40.50.80">
    <property type="entry name" value="Nucleotide-binding domain of ferredoxin-NADP reductase (FNR) module"/>
    <property type="match status" value="1"/>
</dbReference>
<evidence type="ECO:0000256" key="1">
    <source>
        <dbReference type="ARBA" id="ARBA00035644"/>
    </source>
</evidence>
<organism evidence="3 4">
    <name type="scientific">Paroceanicella profunda</name>
    <dbReference type="NCBI Taxonomy" id="2579971"/>
    <lineage>
        <taxon>Bacteria</taxon>
        <taxon>Pseudomonadati</taxon>
        <taxon>Pseudomonadota</taxon>
        <taxon>Alphaproteobacteria</taxon>
        <taxon>Rhodobacterales</taxon>
        <taxon>Paracoccaceae</taxon>
        <taxon>Paroceanicella</taxon>
    </lineage>
</organism>
<dbReference type="PROSITE" id="PS51384">
    <property type="entry name" value="FAD_FR"/>
    <property type="match status" value="1"/>
</dbReference>
<evidence type="ECO:0000313" key="4">
    <source>
        <dbReference type="Proteomes" id="UP000305888"/>
    </source>
</evidence>
<dbReference type="AlphaFoldDB" id="A0A5B8FIC3"/>
<protein>
    <submittedName>
        <fullName evidence="3">Siderophore-interacting protein</fullName>
    </submittedName>
</protein>
<dbReference type="Gene3D" id="2.40.30.10">
    <property type="entry name" value="Translation factors"/>
    <property type="match status" value="1"/>
</dbReference>
<dbReference type="Pfam" id="PF04954">
    <property type="entry name" value="SIP"/>
    <property type="match status" value="1"/>
</dbReference>
<dbReference type="InterPro" id="IPR013113">
    <property type="entry name" value="SIP_FAD-bd"/>
</dbReference>
<dbReference type="KEGG" id="ppru:FDP22_06360"/>
<comment type="similarity">
    <text evidence="1">Belongs to the SIP oxidoreductase family.</text>
</comment>
<dbReference type="OrthoDB" id="9814826at2"/>